<evidence type="ECO:0000256" key="6">
    <source>
        <dbReference type="ARBA" id="ARBA00022676"/>
    </source>
</evidence>
<evidence type="ECO:0000313" key="14">
    <source>
        <dbReference type="EMBL" id="HGY54879.1"/>
    </source>
</evidence>
<evidence type="ECO:0000256" key="11">
    <source>
        <dbReference type="ARBA" id="ARBA00049902"/>
    </source>
</evidence>
<comment type="caution">
    <text evidence="14">The sequence shown here is derived from an EMBL/GenBank/DDBJ whole genome shotgun (WGS) entry which is preliminary data.</text>
</comment>
<dbReference type="NCBIfam" id="TIGR02073">
    <property type="entry name" value="PBP_1c"/>
    <property type="match status" value="1"/>
</dbReference>
<evidence type="ECO:0000256" key="9">
    <source>
        <dbReference type="ARBA" id="ARBA00023268"/>
    </source>
</evidence>
<dbReference type="GO" id="GO:0030288">
    <property type="term" value="C:outer membrane-bounded periplasmic space"/>
    <property type="evidence" value="ECO:0007669"/>
    <property type="project" value="TreeGrafter"/>
</dbReference>
<keyword evidence="4" id="KW-0121">Carboxypeptidase</keyword>
<dbReference type="GO" id="GO:0006793">
    <property type="term" value="P:phosphorus metabolic process"/>
    <property type="evidence" value="ECO:0007669"/>
    <property type="project" value="UniProtKB-ARBA"/>
</dbReference>
<dbReference type="InterPro" id="IPR001736">
    <property type="entry name" value="PLipase_D/transphosphatidylase"/>
</dbReference>
<dbReference type="InterPro" id="IPR050396">
    <property type="entry name" value="Glycosyltr_51/Transpeptidase"/>
</dbReference>
<accession>A0A7V4U0X4</accession>
<dbReference type="SUPFAM" id="SSF56601">
    <property type="entry name" value="beta-lactamase/transpeptidase-like"/>
    <property type="match status" value="1"/>
</dbReference>
<dbReference type="PANTHER" id="PTHR32282:SF15">
    <property type="entry name" value="PENICILLIN-BINDING PROTEIN 1C"/>
    <property type="match status" value="1"/>
</dbReference>
<dbReference type="EMBL" id="DRQG01000034">
    <property type="protein sequence ID" value="HGY54879.1"/>
    <property type="molecule type" value="Genomic_DNA"/>
</dbReference>
<evidence type="ECO:0000256" key="1">
    <source>
        <dbReference type="ARBA" id="ARBA00004752"/>
    </source>
</evidence>
<comment type="pathway">
    <text evidence="1">Cell wall biogenesis; peptidoglycan biosynthesis.</text>
</comment>
<feature type="transmembrane region" description="Helical" evidence="12">
    <location>
        <begin position="7"/>
        <end position="24"/>
    </location>
</feature>
<dbReference type="Gene3D" id="3.40.710.10">
    <property type="entry name" value="DD-peptidase/beta-lactamase superfamily"/>
    <property type="match status" value="1"/>
</dbReference>
<dbReference type="InterPro" id="IPR009647">
    <property type="entry name" value="PBP_C"/>
</dbReference>
<dbReference type="InterPro" id="IPR001264">
    <property type="entry name" value="Glyco_trans_51"/>
</dbReference>
<protein>
    <recommendedName>
        <fullName evidence="10">peptidoglycan glycosyltransferase</fullName>
        <ecNumber evidence="10">2.4.99.28</ecNumber>
    </recommendedName>
</protein>
<evidence type="ECO:0000256" key="4">
    <source>
        <dbReference type="ARBA" id="ARBA00022645"/>
    </source>
</evidence>
<feature type="domain" description="PLD phosphodiesterase" evidence="13">
    <location>
        <begin position="291"/>
        <end position="322"/>
    </location>
</feature>
<evidence type="ECO:0000259" key="13">
    <source>
        <dbReference type="PROSITE" id="PS50035"/>
    </source>
</evidence>
<dbReference type="EC" id="2.4.99.28" evidence="10"/>
<dbReference type="Gene3D" id="1.10.3810.10">
    <property type="entry name" value="Biosynthetic peptidoglycan transglycosylase-like"/>
    <property type="match status" value="1"/>
</dbReference>
<dbReference type="PANTHER" id="PTHR32282">
    <property type="entry name" value="BINDING PROTEIN TRANSPEPTIDASE, PUTATIVE-RELATED"/>
    <property type="match status" value="1"/>
</dbReference>
<dbReference type="GO" id="GO:0008955">
    <property type="term" value="F:peptidoglycan glycosyltransferase activity"/>
    <property type="evidence" value="ECO:0007669"/>
    <property type="project" value="UniProtKB-EC"/>
</dbReference>
<keyword evidence="12" id="KW-0472">Membrane</keyword>
<evidence type="ECO:0000256" key="3">
    <source>
        <dbReference type="ARBA" id="ARBA00007739"/>
    </source>
</evidence>
<dbReference type="InterPro" id="IPR012338">
    <property type="entry name" value="Beta-lactam/transpept-like"/>
</dbReference>
<dbReference type="AlphaFoldDB" id="A0A7V4U0X4"/>
<keyword evidence="12" id="KW-0812">Transmembrane</keyword>
<keyword evidence="7" id="KW-0808">Transferase</keyword>
<keyword evidence="12" id="KW-1133">Transmembrane helix</keyword>
<comment type="similarity">
    <text evidence="2">In the C-terminal section; belongs to the transpeptidase family.</text>
</comment>
<dbReference type="GO" id="GO:0006508">
    <property type="term" value="P:proteolysis"/>
    <property type="evidence" value="ECO:0007669"/>
    <property type="project" value="UniProtKB-KW"/>
</dbReference>
<dbReference type="Pfam" id="PF00912">
    <property type="entry name" value="Transgly"/>
    <property type="match status" value="1"/>
</dbReference>
<keyword evidence="6" id="KW-0328">Glycosyltransferase</keyword>
<reference evidence="14" key="1">
    <citation type="journal article" date="2020" name="mSystems">
        <title>Genome- and Community-Level Interaction Insights into Carbon Utilization and Element Cycling Functions of Hydrothermarchaeota in Hydrothermal Sediment.</title>
        <authorList>
            <person name="Zhou Z."/>
            <person name="Liu Y."/>
            <person name="Xu W."/>
            <person name="Pan J."/>
            <person name="Luo Z.H."/>
            <person name="Li M."/>
        </authorList>
    </citation>
    <scope>NUCLEOTIDE SEQUENCE [LARGE SCALE GENOMIC DNA]</scope>
    <source>
        <strain evidence="14">HyVt-577</strain>
    </source>
</reference>
<keyword evidence="8" id="KW-0378">Hydrolase</keyword>
<evidence type="ECO:0000256" key="2">
    <source>
        <dbReference type="ARBA" id="ARBA00007090"/>
    </source>
</evidence>
<dbReference type="InterPro" id="IPR011815">
    <property type="entry name" value="PBP_1c"/>
</dbReference>
<dbReference type="Pfam" id="PF00905">
    <property type="entry name" value="Transpeptidase"/>
    <property type="match status" value="1"/>
</dbReference>
<dbReference type="InterPro" id="IPR023346">
    <property type="entry name" value="Lysozyme-like_dom_sf"/>
</dbReference>
<gene>
    <name evidence="14" type="primary">pbpC</name>
    <name evidence="14" type="ORF">ENK44_04195</name>
</gene>
<dbReference type="InterPro" id="IPR036950">
    <property type="entry name" value="PBP_transglycosylase"/>
</dbReference>
<keyword evidence="5" id="KW-0645">Protease</keyword>
<evidence type="ECO:0000256" key="10">
    <source>
        <dbReference type="ARBA" id="ARBA00044770"/>
    </source>
</evidence>
<dbReference type="Pfam" id="PF06832">
    <property type="entry name" value="BiPBP_C"/>
    <property type="match status" value="1"/>
</dbReference>
<dbReference type="InterPro" id="IPR001460">
    <property type="entry name" value="PCN-bd_Tpept"/>
</dbReference>
<proteinExistence type="inferred from homology"/>
<evidence type="ECO:0000256" key="5">
    <source>
        <dbReference type="ARBA" id="ARBA00022670"/>
    </source>
</evidence>
<dbReference type="SUPFAM" id="SSF53955">
    <property type="entry name" value="Lysozyme-like"/>
    <property type="match status" value="1"/>
</dbReference>
<dbReference type="GO" id="GO:0008658">
    <property type="term" value="F:penicillin binding"/>
    <property type="evidence" value="ECO:0007669"/>
    <property type="project" value="InterPro"/>
</dbReference>
<sequence length="770" mass="86467">MNKKLKILFSAALAVIFMFIIIPLPDPLFEQDYSAVVLDRRGEILRIFLNKKQMWQLPPDSSHSIPRKLKQAVLFFEDRYFYSHPGVNPVSLLRALKQNIAGGKVVSGASTITMQTARLMQPKARTYANKLLEILQALKMELRYSKDEILELYLNHAPYGGNIVGYRAASLRYFRKMPEALSWAEAATLAVLPNAPGLIAPSTDPDRLKQKRDRLLQRLREAGLLSEESCRLAVLEPVPRRGYSTGLLAPHLTRRLHLQYPEQAVIRTTIDAELQRTAEQMVGEYSRQLQSLGIRHAAVLIVENNGGKVRAYVGSPDFFDRKHAGQVDGVRAPRSSGSILKPFLYALALDEGLILPKTQIRDVPSYFGAFSPSNADRKYRGVISARDALIYSLNVPAVRLLNAYGLQPFYYFLEEAGIHTLFRKADGYGLPLIIGGAEVTLWDMATMYRGLAAGGRFVPITVLKDVQTATAPPRRLISPGAAYLTLNILNEVKRPGSEYYWRQYNDGWPLSWKTGTSYGQRDAWAVGVSPQWTVAVWAGNFSGQGNANLSGSATAGPLLFDLFRILPKNPAKASFAKPQEGLKRIEICAQTGFKAGPDCPDKMWAEAPLHQKPLKLCPYHKRIFVSNNEEEQVCSLCWDESRHHSVVRLVYPPDVNQYIRQNGGIVDVVPPHHASCPALADAAPLKIVYPQKNAALWIPRDFNGRLQQVALRAAHQQRDQRVFWYLDNRYLGSSREKHTLAVTLAKGWHKLKIIDESGYSDQVRFYANLR</sequence>
<evidence type="ECO:0000256" key="7">
    <source>
        <dbReference type="ARBA" id="ARBA00022679"/>
    </source>
</evidence>
<evidence type="ECO:0000256" key="8">
    <source>
        <dbReference type="ARBA" id="ARBA00022801"/>
    </source>
</evidence>
<dbReference type="Proteomes" id="UP000885779">
    <property type="component" value="Unassembled WGS sequence"/>
</dbReference>
<comment type="catalytic activity">
    <reaction evidence="11">
        <text>[GlcNAc-(1-&gt;4)-Mur2Ac(oyl-L-Ala-gamma-D-Glu-L-Lys-D-Ala-D-Ala)](n)-di-trans,octa-cis-undecaprenyl diphosphate + beta-D-GlcNAc-(1-&gt;4)-Mur2Ac(oyl-L-Ala-gamma-D-Glu-L-Lys-D-Ala-D-Ala)-di-trans,octa-cis-undecaprenyl diphosphate = [GlcNAc-(1-&gt;4)-Mur2Ac(oyl-L-Ala-gamma-D-Glu-L-Lys-D-Ala-D-Ala)](n+1)-di-trans,octa-cis-undecaprenyl diphosphate + di-trans,octa-cis-undecaprenyl diphosphate + H(+)</text>
        <dbReference type="Rhea" id="RHEA:23708"/>
        <dbReference type="Rhea" id="RHEA-COMP:9602"/>
        <dbReference type="Rhea" id="RHEA-COMP:9603"/>
        <dbReference type="ChEBI" id="CHEBI:15378"/>
        <dbReference type="ChEBI" id="CHEBI:58405"/>
        <dbReference type="ChEBI" id="CHEBI:60033"/>
        <dbReference type="ChEBI" id="CHEBI:78435"/>
        <dbReference type="EC" id="2.4.99.28"/>
    </reaction>
</comment>
<dbReference type="PROSITE" id="PS50035">
    <property type="entry name" value="PLD"/>
    <property type="match status" value="1"/>
</dbReference>
<organism evidence="14">
    <name type="scientific">Caldithrix abyssi</name>
    <dbReference type="NCBI Taxonomy" id="187145"/>
    <lineage>
        <taxon>Bacteria</taxon>
        <taxon>Pseudomonadati</taxon>
        <taxon>Calditrichota</taxon>
        <taxon>Calditrichia</taxon>
        <taxon>Calditrichales</taxon>
        <taxon>Calditrichaceae</taxon>
        <taxon>Caldithrix</taxon>
    </lineage>
</organism>
<keyword evidence="9" id="KW-0511">Multifunctional enzyme</keyword>
<dbReference type="GO" id="GO:0004180">
    <property type="term" value="F:carboxypeptidase activity"/>
    <property type="evidence" value="ECO:0007669"/>
    <property type="project" value="UniProtKB-KW"/>
</dbReference>
<evidence type="ECO:0000256" key="12">
    <source>
        <dbReference type="SAM" id="Phobius"/>
    </source>
</evidence>
<name>A0A7V4U0X4_CALAY</name>
<dbReference type="GO" id="GO:0009252">
    <property type="term" value="P:peptidoglycan biosynthetic process"/>
    <property type="evidence" value="ECO:0007669"/>
    <property type="project" value="InterPro"/>
</dbReference>
<comment type="similarity">
    <text evidence="3">In the N-terminal section; belongs to the glycosyltransferase 51 family.</text>
</comment>